<evidence type="ECO:0000313" key="2">
    <source>
        <dbReference type="EMBL" id="MCR2042537.1"/>
    </source>
</evidence>
<feature type="transmembrane region" description="Helical" evidence="1">
    <location>
        <begin position="69"/>
        <end position="91"/>
    </location>
</feature>
<sequence length="140" mass="15767">MDQVGLVTEIKDDMAEVEIKRMTACGHSCHSCSGTCRVPGIKITVPNILNASAGDYIELRAKGESILKYAIITYMIPFFMLLLGIFASMYIFKSMGIKSYENYSFLVGLIFLAISYMILRKIDKKVKETNNLSFEMVKIL</sequence>
<dbReference type="InterPro" id="IPR007359">
    <property type="entry name" value="SigmaE_reg_RseC_MucC"/>
</dbReference>
<evidence type="ECO:0000313" key="3">
    <source>
        <dbReference type="Proteomes" id="UP001142078"/>
    </source>
</evidence>
<accession>A0A9X2MG02</accession>
<organism evidence="2 3">
    <name type="scientific">Anaerosalibacter massiliensis</name>
    <dbReference type="NCBI Taxonomy" id="1347392"/>
    <lineage>
        <taxon>Bacteria</taxon>
        <taxon>Bacillati</taxon>
        <taxon>Bacillota</taxon>
        <taxon>Tissierellia</taxon>
        <taxon>Tissierellales</taxon>
        <taxon>Sporanaerobacteraceae</taxon>
        <taxon>Anaerosalibacter</taxon>
    </lineage>
</organism>
<dbReference type="PANTHER" id="PTHR35867">
    <property type="entry name" value="PROTEIN RSEC"/>
    <property type="match status" value="1"/>
</dbReference>
<feature type="transmembrane region" description="Helical" evidence="1">
    <location>
        <begin position="103"/>
        <end position="119"/>
    </location>
</feature>
<reference evidence="2" key="1">
    <citation type="submission" date="2022-07" db="EMBL/GenBank/DDBJ databases">
        <title>Enhanced cultured diversity of the mouse gut microbiota enables custom-made synthetic communities.</title>
        <authorList>
            <person name="Afrizal A."/>
        </authorList>
    </citation>
    <scope>NUCLEOTIDE SEQUENCE</scope>
    <source>
        <strain evidence="2">DSM 29482</strain>
    </source>
</reference>
<dbReference type="EMBL" id="JANJZL010000001">
    <property type="protein sequence ID" value="MCR2042537.1"/>
    <property type="molecule type" value="Genomic_DNA"/>
</dbReference>
<gene>
    <name evidence="2" type="ORF">NSA23_00265</name>
</gene>
<dbReference type="PIRSF" id="PIRSF004923">
    <property type="entry name" value="RseC"/>
    <property type="match status" value="1"/>
</dbReference>
<comment type="caution">
    <text evidence="2">The sequence shown here is derived from an EMBL/GenBank/DDBJ whole genome shotgun (WGS) entry which is preliminary data.</text>
</comment>
<evidence type="ECO:0000256" key="1">
    <source>
        <dbReference type="SAM" id="Phobius"/>
    </source>
</evidence>
<dbReference type="Pfam" id="PF04246">
    <property type="entry name" value="RseC_MucC"/>
    <property type="match status" value="1"/>
</dbReference>
<keyword evidence="1" id="KW-1133">Transmembrane helix</keyword>
<dbReference type="AlphaFoldDB" id="A0A9X2MG02"/>
<dbReference type="PANTHER" id="PTHR35867:SF1">
    <property type="entry name" value="PROTEIN RSEC"/>
    <property type="match status" value="1"/>
</dbReference>
<name>A0A9X2MG02_9FIRM</name>
<keyword evidence="1" id="KW-0812">Transmembrane</keyword>
<protein>
    <submittedName>
        <fullName evidence="2">SoxR reducing system RseC family protein</fullName>
    </submittedName>
</protein>
<dbReference type="RefSeq" id="WP_257490024.1">
    <property type="nucleotide sequence ID" value="NZ_JANJZL010000001.1"/>
</dbReference>
<keyword evidence="3" id="KW-1185">Reference proteome</keyword>
<proteinExistence type="predicted"/>
<dbReference type="InterPro" id="IPR026268">
    <property type="entry name" value="RseC"/>
</dbReference>
<keyword evidence="1" id="KW-0472">Membrane</keyword>
<dbReference type="Proteomes" id="UP001142078">
    <property type="component" value="Unassembled WGS sequence"/>
</dbReference>